<feature type="domain" description="C2H2-type" evidence="6">
    <location>
        <begin position="411"/>
        <end position="441"/>
    </location>
</feature>
<evidence type="ECO:0000259" key="6">
    <source>
        <dbReference type="PROSITE" id="PS50157"/>
    </source>
</evidence>
<sequence>MSANANTVSQDFCLFEADEASFDYPLFAEGIKLQQQQHQLLQEHSQHLLSPEQPVQQQYQQSSSTTTPSNPLCTPQTPSLDLLEHSNNRGNDSFGLYGYSTFVDDSNGCLNDAAAIALAHRNDSISAGNSAAQQPSVPTLVCTPFAPCTPFETPYLADFEVDGQRASAALVDEGHDRRNHGCSYPAAISLFSELDFDVSASLAGCPYGTIEPATLFMATSSSPSIKEERGFETYQRGITGIVDSSPGSSSHPATPSIQGNSSHNCSFDSLFYEYNQDRQEEEEEEENNGEDSEADSSEDSCDDADDDREFIPLRPQAMSGFKRKALDAFTSGGVSCNLDNAASSNSGYLFKRTRPELASPSGGKKRSLKTKKTAATKRFTCAYPSCERRFARLFNLHTHEKTHDPHQVRPFVCDAIQCGKRFSRKHDLQRHEASVHKGERNYCCPTCRKPFSRQDGLRRHLTVRGSICAAVATGIQDDILDETEIGWIPT</sequence>
<dbReference type="GO" id="GO:0008270">
    <property type="term" value="F:zinc ion binding"/>
    <property type="evidence" value="ECO:0007669"/>
    <property type="project" value="UniProtKB-KW"/>
</dbReference>
<feature type="region of interest" description="Disordered" evidence="5">
    <location>
        <begin position="239"/>
        <end position="261"/>
    </location>
</feature>
<dbReference type="PROSITE" id="PS00028">
    <property type="entry name" value="ZINC_FINGER_C2H2_1"/>
    <property type="match status" value="2"/>
</dbReference>
<evidence type="ECO:0000256" key="3">
    <source>
        <dbReference type="ARBA" id="ARBA00022833"/>
    </source>
</evidence>
<dbReference type="GO" id="GO:0000978">
    <property type="term" value="F:RNA polymerase II cis-regulatory region sequence-specific DNA binding"/>
    <property type="evidence" value="ECO:0007669"/>
    <property type="project" value="TreeGrafter"/>
</dbReference>
<dbReference type="Pfam" id="PF00096">
    <property type="entry name" value="zf-C2H2"/>
    <property type="match status" value="2"/>
</dbReference>
<dbReference type="EMBL" id="JAAAIP010000005">
    <property type="protein sequence ID" value="KAG0330233.1"/>
    <property type="molecule type" value="Genomic_DNA"/>
</dbReference>
<dbReference type="AlphaFoldDB" id="A0A9P6V0P7"/>
<comment type="caution">
    <text evidence="7">The sequence shown here is derived from an EMBL/GenBank/DDBJ whole genome shotgun (WGS) entry which is preliminary data.</text>
</comment>
<protein>
    <recommendedName>
        <fullName evidence="6">C2H2-type domain-containing protein</fullName>
    </recommendedName>
</protein>
<feature type="domain" description="C2H2-type" evidence="6">
    <location>
        <begin position="442"/>
        <end position="463"/>
    </location>
</feature>
<dbReference type="Proteomes" id="UP000738325">
    <property type="component" value="Unassembled WGS sequence"/>
</dbReference>
<dbReference type="InterPro" id="IPR013087">
    <property type="entry name" value="Znf_C2H2_type"/>
</dbReference>
<feature type="region of interest" description="Disordered" evidence="5">
    <location>
        <begin position="50"/>
        <end position="79"/>
    </location>
</feature>
<keyword evidence="2 4" id="KW-0863">Zinc-finger</keyword>
<dbReference type="InterPro" id="IPR036236">
    <property type="entry name" value="Znf_C2H2_sf"/>
</dbReference>
<feature type="domain" description="C2H2-type" evidence="6">
    <location>
        <begin position="379"/>
        <end position="408"/>
    </location>
</feature>
<keyword evidence="3" id="KW-0862">Zinc</keyword>
<dbReference type="GO" id="GO:0000981">
    <property type="term" value="F:DNA-binding transcription factor activity, RNA polymerase II-specific"/>
    <property type="evidence" value="ECO:0007669"/>
    <property type="project" value="TreeGrafter"/>
</dbReference>
<evidence type="ECO:0000313" key="7">
    <source>
        <dbReference type="EMBL" id="KAG0330233.1"/>
    </source>
</evidence>
<evidence type="ECO:0000256" key="4">
    <source>
        <dbReference type="PROSITE-ProRule" id="PRU00042"/>
    </source>
</evidence>
<evidence type="ECO:0000256" key="2">
    <source>
        <dbReference type="ARBA" id="ARBA00022771"/>
    </source>
</evidence>
<evidence type="ECO:0000256" key="5">
    <source>
        <dbReference type="SAM" id="MobiDB-lite"/>
    </source>
</evidence>
<dbReference type="SMART" id="SM00355">
    <property type="entry name" value="ZnF_C2H2"/>
    <property type="match status" value="3"/>
</dbReference>
<keyword evidence="8" id="KW-1185">Reference proteome</keyword>
<organism evidence="7 8">
    <name type="scientific">Dissophora globulifera</name>
    <dbReference type="NCBI Taxonomy" id="979702"/>
    <lineage>
        <taxon>Eukaryota</taxon>
        <taxon>Fungi</taxon>
        <taxon>Fungi incertae sedis</taxon>
        <taxon>Mucoromycota</taxon>
        <taxon>Mortierellomycotina</taxon>
        <taxon>Mortierellomycetes</taxon>
        <taxon>Mortierellales</taxon>
        <taxon>Mortierellaceae</taxon>
        <taxon>Dissophora</taxon>
    </lineage>
</organism>
<evidence type="ECO:0000256" key="1">
    <source>
        <dbReference type="ARBA" id="ARBA00022723"/>
    </source>
</evidence>
<reference evidence="7" key="1">
    <citation type="journal article" date="2020" name="Fungal Divers.">
        <title>Resolving the Mortierellaceae phylogeny through synthesis of multi-gene phylogenetics and phylogenomics.</title>
        <authorList>
            <person name="Vandepol N."/>
            <person name="Liber J."/>
            <person name="Desiro A."/>
            <person name="Na H."/>
            <person name="Kennedy M."/>
            <person name="Barry K."/>
            <person name="Grigoriev I.V."/>
            <person name="Miller A.N."/>
            <person name="O'Donnell K."/>
            <person name="Stajich J.E."/>
            <person name="Bonito G."/>
        </authorList>
    </citation>
    <scope>NUCLEOTIDE SEQUENCE</scope>
    <source>
        <strain evidence="7">REB-010B</strain>
    </source>
</reference>
<accession>A0A9P6V0P7</accession>
<feature type="region of interest" description="Disordered" evidence="5">
    <location>
        <begin position="276"/>
        <end position="308"/>
    </location>
</feature>
<dbReference type="PANTHER" id="PTHR23235">
    <property type="entry name" value="KRUEPPEL-LIKE TRANSCRIPTION FACTOR"/>
    <property type="match status" value="1"/>
</dbReference>
<dbReference type="Gene3D" id="3.30.160.60">
    <property type="entry name" value="Classic Zinc Finger"/>
    <property type="match status" value="3"/>
</dbReference>
<name>A0A9P6V0P7_9FUNG</name>
<dbReference type="PANTHER" id="PTHR23235:SF120">
    <property type="entry name" value="KRUPPEL-LIKE FACTOR 15"/>
    <property type="match status" value="1"/>
</dbReference>
<feature type="compositionally biased region" description="Acidic residues" evidence="5">
    <location>
        <begin position="279"/>
        <end position="308"/>
    </location>
</feature>
<evidence type="ECO:0000313" key="8">
    <source>
        <dbReference type="Proteomes" id="UP000738325"/>
    </source>
</evidence>
<feature type="compositionally biased region" description="Low complexity" evidence="5">
    <location>
        <begin position="50"/>
        <end position="75"/>
    </location>
</feature>
<keyword evidence="1" id="KW-0479">Metal-binding</keyword>
<feature type="compositionally biased region" description="Polar residues" evidence="5">
    <location>
        <begin position="245"/>
        <end position="261"/>
    </location>
</feature>
<dbReference type="SUPFAM" id="SSF57667">
    <property type="entry name" value="beta-beta-alpha zinc fingers"/>
    <property type="match status" value="2"/>
</dbReference>
<gene>
    <name evidence="7" type="ORF">BGZ99_007094</name>
</gene>
<dbReference type="PROSITE" id="PS50157">
    <property type="entry name" value="ZINC_FINGER_C2H2_2"/>
    <property type="match status" value="3"/>
</dbReference>
<dbReference type="OrthoDB" id="8117402at2759"/>
<proteinExistence type="predicted"/>